<dbReference type="OrthoDB" id="8428213at2"/>
<accession>A0A225NDL4</accession>
<name>A0A225NDL4_9RHOB</name>
<comment type="caution">
    <text evidence="1">The sequence shown here is derived from an EMBL/GenBank/DDBJ whole genome shotgun (WGS) entry which is preliminary data.</text>
</comment>
<organism evidence="1 2">
    <name type="scientific">Marinibacterium profundimaris</name>
    <dbReference type="NCBI Taxonomy" id="1679460"/>
    <lineage>
        <taxon>Bacteria</taxon>
        <taxon>Pseudomonadati</taxon>
        <taxon>Pseudomonadota</taxon>
        <taxon>Alphaproteobacteria</taxon>
        <taxon>Rhodobacterales</taxon>
        <taxon>Paracoccaceae</taxon>
        <taxon>Marinibacterium</taxon>
    </lineage>
</organism>
<dbReference type="AlphaFoldDB" id="A0A225NDL4"/>
<keyword evidence="2" id="KW-1185">Reference proteome</keyword>
<reference evidence="1 2" key="1">
    <citation type="submission" date="2013-04" db="EMBL/GenBank/DDBJ databases">
        <title>Oceanicola sp. 22II1-22F33 Genome Sequencing.</title>
        <authorList>
            <person name="Lai Q."/>
            <person name="Li G."/>
            <person name="Shao Z."/>
        </authorList>
    </citation>
    <scope>NUCLEOTIDE SEQUENCE [LARGE SCALE GENOMIC DNA]</scope>
    <source>
        <strain evidence="1 2">22II1-22F33</strain>
    </source>
</reference>
<evidence type="ECO:0000313" key="2">
    <source>
        <dbReference type="Proteomes" id="UP000215377"/>
    </source>
</evidence>
<dbReference type="Proteomes" id="UP000215377">
    <property type="component" value="Unassembled WGS sequence"/>
</dbReference>
<evidence type="ECO:0000313" key="1">
    <source>
        <dbReference type="EMBL" id="OWU69994.1"/>
    </source>
</evidence>
<proteinExistence type="predicted"/>
<sequence>MPIIRDFLSDLLTFDISVGPGPIAANRGINWEFSISNELNFYQPGQNGYADGGFSNSFDIGVTSTSIARDIAVGDSFDFFFEKRGGLIKGQDGIKIGVQNEATADYDSWRDTSLEAGTGVQFGVDGENRDFDFGFFAAIDTEVFGNNFVPGLELDFYTF</sequence>
<gene>
    <name evidence="1" type="ORF">ATO3_21205</name>
</gene>
<dbReference type="RefSeq" id="WP_088651919.1">
    <property type="nucleotide sequence ID" value="NZ_AQQR01000013.1"/>
</dbReference>
<dbReference type="EMBL" id="AQQR01000013">
    <property type="protein sequence ID" value="OWU69994.1"/>
    <property type="molecule type" value="Genomic_DNA"/>
</dbReference>
<protein>
    <submittedName>
        <fullName evidence="1">Uncharacterized protein</fullName>
    </submittedName>
</protein>